<proteinExistence type="predicted"/>
<reference evidence="1 2" key="2">
    <citation type="journal article" date="2010" name="Nucleic Acids Res.">
        <title>BeetleBase in 2010: revisions to provide comprehensive genomic information for Tribolium castaneum.</title>
        <authorList>
            <person name="Kim H.S."/>
            <person name="Murphy T."/>
            <person name="Xia J."/>
            <person name="Caragea D."/>
            <person name="Park Y."/>
            <person name="Beeman R.W."/>
            <person name="Lorenzen M.D."/>
            <person name="Butcher S."/>
            <person name="Manak J.R."/>
            <person name="Brown S.J."/>
        </authorList>
    </citation>
    <scope>GENOME REANNOTATION</scope>
    <source>
        <strain evidence="1 2">Georgia GA2</strain>
    </source>
</reference>
<dbReference type="OMA" id="FEMNYNM"/>
<organism evidence="1 2">
    <name type="scientific">Tribolium castaneum</name>
    <name type="common">Red flour beetle</name>
    <dbReference type="NCBI Taxonomy" id="7070"/>
    <lineage>
        <taxon>Eukaryota</taxon>
        <taxon>Metazoa</taxon>
        <taxon>Ecdysozoa</taxon>
        <taxon>Arthropoda</taxon>
        <taxon>Hexapoda</taxon>
        <taxon>Insecta</taxon>
        <taxon>Pterygota</taxon>
        <taxon>Neoptera</taxon>
        <taxon>Endopterygota</taxon>
        <taxon>Coleoptera</taxon>
        <taxon>Polyphaga</taxon>
        <taxon>Cucujiformia</taxon>
        <taxon>Tenebrionidae</taxon>
        <taxon>Tenebrionidae incertae sedis</taxon>
        <taxon>Tribolium</taxon>
    </lineage>
</organism>
<dbReference type="PANTHER" id="PTHR21398:SF22">
    <property type="entry name" value="IP12060P-RELATED"/>
    <property type="match status" value="1"/>
</dbReference>
<dbReference type="AlphaFoldDB" id="D6W7Y6"/>
<evidence type="ECO:0000313" key="2">
    <source>
        <dbReference type="Proteomes" id="UP000007266"/>
    </source>
</evidence>
<evidence type="ECO:0000313" key="1">
    <source>
        <dbReference type="EMBL" id="EFA11156.1"/>
    </source>
</evidence>
<dbReference type="InterPro" id="IPR006631">
    <property type="entry name" value="DM4_12"/>
</dbReference>
<dbReference type="InParanoid" id="D6W7Y6"/>
<dbReference type="PhylomeDB" id="D6W7Y6"/>
<dbReference type="SMART" id="SM00718">
    <property type="entry name" value="DM4_12"/>
    <property type="match status" value="1"/>
</dbReference>
<keyword evidence="2" id="KW-1185">Reference proteome</keyword>
<name>D6W7Y6_TRICA</name>
<dbReference type="Pfam" id="PF07841">
    <property type="entry name" value="DM4_12"/>
    <property type="match status" value="1"/>
</dbReference>
<dbReference type="EMBL" id="KQ971307">
    <property type="protein sequence ID" value="EFA11156.1"/>
    <property type="molecule type" value="Genomic_DNA"/>
</dbReference>
<sequence>MSLSRLSTQNILLAADDSFTFLNPIRFPYGPIQGPFMGIFLALSLPLELPDYNVFFSYNLEANYELPQNETDFTYPPLVSRSWGRKYFYDILEFKMKSHGYPGKNCLLRAICETSLYSSENTGILGDMLHVLLTPSSSTDNVLSDYGKAELYGKSRKNCRKYTKKCSISFLDLVSQVGHYIVDNN</sequence>
<reference evidence="1 2" key="1">
    <citation type="journal article" date="2008" name="Nature">
        <title>The genome of the model beetle and pest Tribolium castaneum.</title>
        <authorList>
            <consortium name="Tribolium Genome Sequencing Consortium"/>
            <person name="Richards S."/>
            <person name="Gibbs R.A."/>
            <person name="Weinstock G.M."/>
            <person name="Brown S.J."/>
            <person name="Denell R."/>
            <person name="Beeman R.W."/>
            <person name="Gibbs R."/>
            <person name="Beeman R.W."/>
            <person name="Brown S.J."/>
            <person name="Bucher G."/>
            <person name="Friedrich M."/>
            <person name="Grimmelikhuijzen C.J."/>
            <person name="Klingler M."/>
            <person name="Lorenzen M."/>
            <person name="Richards S."/>
            <person name="Roth S."/>
            <person name="Schroder R."/>
            <person name="Tautz D."/>
            <person name="Zdobnov E.M."/>
            <person name="Muzny D."/>
            <person name="Gibbs R.A."/>
            <person name="Weinstock G.M."/>
            <person name="Attaway T."/>
            <person name="Bell S."/>
            <person name="Buhay C.J."/>
            <person name="Chandrabose M.N."/>
            <person name="Chavez D."/>
            <person name="Clerk-Blankenburg K.P."/>
            <person name="Cree A."/>
            <person name="Dao M."/>
            <person name="Davis C."/>
            <person name="Chacko J."/>
            <person name="Dinh H."/>
            <person name="Dugan-Rocha S."/>
            <person name="Fowler G."/>
            <person name="Garner T.T."/>
            <person name="Garnes J."/>
            <person name="Gnirke A."/>
            <person name="Hawes A."/>
            <person name="Hernandez J."/>
            <person name="Hines S."/>
            <person name="Holder M."/>
            <person name="Hume J."/>
            <person name="Jhangiani S.N."/>
            <person name="Joshi V."/>
            <person name="Khan Z.M."/>
            <person name="Jackson L."/>
            <person name="Kovar C."/>
            <person name="Kowis A."/>
            <person name="Lee S."/>
            <person name="Lewis L.R."/>
            <person name="Margolis J."/>
            <person name="Morgan M."/>
            <person name="Nazareth L.V."/>
            <person name="Nguyen N."/>
            <person name="Okwuonu G."/>
            <person name="Parker D."/>
            <person name="Richards S."/>
            <person name="Ruiz S.J."/>
            <person name="Santibanez J."/>
            <person name="Savard J."/>
            <person name="Scherer S.E."/>
            <person name="Schneider B."/>
            <person name="Sodergren E."/>
            <person name="Tautz D."/>
            <person name="Vattahil S."/>
            <person name="Villasana D."/>
            <person name="White C.S."/>
            <person name="Wright R."/>
            <person name="Park Y."/>
            <person name="Beeman R.W."/>
            <person name="Lord J."/>
            <person name="Oppert B."/>
            <person name="Lorenzen M."/>
            <person name="Brown S."/>
            <person name="Wang L."/>
            <person name="Savard J."/>
            <person name="Tautz D."/>
            <person name="Richards S."/>
            <person name="Weinstock G."/>
            <person name="Gibbs R.A."/>
            <person name="Liu Y."/>
            <person name="Worley K."/>
            <person name="Weinstock G."/>
            <person name="Elsik C.G."/>
            <person name="Reese J.T."/>
            <person name="Elhaik E."/>
            <person name="Landan G."/>
            <person name="Graur D."/>
            <person name="Arensburger P."/>
            <person name="Atkinson P."/>
            <person name="Beeman R.W."/>
            <person name="Beidler J."/>
            <person name="Brown S.J."/>
            <person name="Demuth J.P."/>
            <person name="Drury D.W."/>
            <person name="Du Y.Z."/>
            <person name="Fujiwara H."/>
            <person name="Lorenzen M."/>
            <person name="Maselli V."/>
            <person name="Osanai M."/>
            <person name="Park Y."/>
            <person name="Robertson H.M."/>
            <person name="Tu Z."/>
            <person name="Wang J.J."/>
            <person name="Wang S."/>
            <person name="Richards S."/>
            <person name="Song H."/>
            <person name="Zhang L."/>
            <person name="Sodergren E."/>
            <person name="Werner D."/>
            <person name="Stanke M."/>
            <person name="Morgenstern B."/>
            <person name="Solovyev V."/>
            <person name="Kosarev P."/>
            <person name="Brown G."/>
            <person name="Chen H.C."/>
            <person name="Ermolaeva O."/>
            <person name="Hlavina W."/>
            <person name="Kapustin Y."/>
            <person name="Kiryutin B."/>
            <person name="Kitts P."/>
            <person name="Maglott D."/>
            <person name="Pruitt K."/>
            <person name="Sapojnikov V."/>
            <person name="Souvorov A."/>
            <person name="Mackey A.J."/>
            <person name="Waterhouse R.M."/>
            <person name="Wyder S."/>
            <person name="Zdobnov E.M."/>
            <person name="Zdobnov E.M."/>
            <person name="Wyder S."/>
            <person name="Kriventseva E.V."/>
            <person name="Kadowaki T."/>
            <person name="Bork P."/>
            <person name="Aranda M."/>
            <person name="Bao R."/>
            <person name="Beermann A."/>
            <person name="Berns N."/>
            <person name="Bolognesi R."/>
            <person name="Bonneton F."/>
            <person name="Bopp D."/>
            <person name="Brown S.J."/>
            <person name="Bucher G."/>
            <person name="Butts T."/>
            <person name="Chaumot A."/>
            <person name="Denell R.E."/>
            <person name="Ferrier D.E."/>
            <person name="Friedrich M."/>
            <person name="Gordon C.M."/>
            <person name="Jindra M."/>
            <person name="Klingler M."/>
            <person name="Lan Q."/>
            <person name="Lattorff H.M."/>
            <person name="Laudet V."/>
            <person name="von Levetsow C."/>
            <person name="Liu Z."/>
            <person name="Lutz R."/>
            <person name="Lynch J.A."/>
            <person name="da Fonseca R.N."/>
            <person name="Posnien N."/>
            <person name="Reuter R."/>
            <person name="Roth S."/>
            <person name="Savard J."/>
            <person name="Schinko J.B."/>
            <person name="Schmitt C."/>
            <person name="Schoppmeier M."/>
            <person name="Schroder R."/>
            <person name="Shippy T.D."/>
            <person name="Simonnet F."/>
            <person name="Marques-Souza H."/>
            <person name="Tautz D."/>
            <person name="Tomoyasu Y."/>
            <person name="Trauner J."/>
            <person name="Van der Zee M."/>
            <person name="Vervoort M."/>
            <person name="Wittkopp N."/>
            <person name="Wimmer E.A."/>
            <person name="Yang X."/>
            <person name="Jones A.K."/>
            <person name="Sattelle D.B."/>
            <person name="Ebert P.R."/>
            <person name="Nelson D."/>
            <person name="Scott J.G."/>
            <person name="Beeman R.W."/>
            <person name="Muthukrishnan S."/>
            <person name="Kramer K.J."/>
            <person name="Arakane Y."/>
            <person name="Beeman R.W."/>
            <person name="Zhu Q."/>
            <person name="Hogenkamp D."/>
            <person name="Dixit R."/>
            <person name="Oppert B."/>
            <person name="Jiang H."/>
            <person name="Zou Z."/>
            <person name="Marshall J."/>
            <person name="Elpidina E."/>
            <person name="Vinokurov K."/>
            <person name="Oppert C."/>
            <person name="Zou Z."/>
            <person name="Evans J."/>
            <person name="Lu Z."/>
            <person name="Zhao P."/>
            <person name="Sumathipala N."/>
            <person name="Altincicek B."/>
            <person name="Vilcinskas A."/>
            <person name="Williams M."/>
            <person name="Hultmark D."/>
            <person name="Hetru C."/>
            <person name="Jiang H."/>
            <person name="Grimmelikhuijzen C.J."/>
            <person name="Hauser F."/>
            <person name="Cazzamali G."/>
            <person name="Williamson M."/>
            <person name="Park Y."/>
            <person name="Li B."/>
            <person name="Tanaka Y."/>
            <person name="Predel R."/>
            <person name="Neupert S."/>
            <person name="Schachtner J."/>
            <person name="Verleyen P."/>
            <person name="Raible F."/>
            <person name="Bork P."/>
            <person name="Friedrich M."/>
            <person name="Walden K.K."/>
            <person name="Robertson H.M."/>
            <person name="Angeli S."/>
            <person name="Foret S."/>
            <person name="Bucher G."/>
            <person name="Schuetz S."/>
            <person name="Maleszka R."/>
            <person name="Wimmer E.A."/>
            <person name="Beeman R.W."/>
            <person name="Lorenzen M."/>
            <person name="Tomoyasu Y."/>
            <person name="Miller S.C."/>
            <person name="Grossmann D."/>
            <person name="Bucher G."/>
        </authorList>
    </citation>
    <scope>NUCLEOTIDE SEQUENCE [LARGE SCALE GENOMIC DNA]</scope>
    <source>
        <strain evidence="1 2">Georgia GA2</strain>
    </source>
</reference>
<accession>D6W7Y6</accession>
<gene>
    <name evidence="1" type="primary">AUGUSTUS-3.0.2_04760</name>
    <name evidence="1" type="ORF">TcasGA2_TC004760</name>
</gene>
<dbReference type="PANTHER" id="PTHR21398">
    <property type="entry name" value="AGAP007094-PA"/>
    <property type="match status" value="1"/>
</dbReference>
<protein>
    <submittedName>
        <fullName evidence="1">Uncharacterized protein</fullName>
    </submittedName>
</protein>
<dbReference type="Proteomes" id="UP000007266">
    <property type="component" value="Linkage group 1"/>
</dbReference>
<dbReference type="HOGENOM" id="CLU_053597_4_1_1"/>
<dbReference type="eggNOG" id="ENOG502S8WF">
    <property type="taxonomic scope" value="Eukaryota"/>
</dbReference>